<evidence type="ECO:0008006" key="4">
    <source>
        <dbReference type="Google" id="ProtNLM"/>
    </source>
</evidence>
<dbReference type="RefSeq" id="WP_070050443.1">
    <property type="nucleotide sequence ID" value="NZ_CBCSDO010000002.1"/>
</dbReference>
<feature type="signal peptide" evidence="1">
    <location>
        <begin position="1"/>
        <end position="18"/>
    </location>
</feature>
<accession>A0A1E7Q9F5</accession>
<sequence length="220" mass="24270">MSKLLLSLVLLFSSSAFAGLIGNIEHNYGTDTYIPSFLNSGACDTKHADSITIKDNGPTGCQRFVDVFEFTALDFTSIDYFELELTFSRTGSPLDIFHLFEDWNVRPASSTSVAATTAEMQQLTQTQGTIITETFTFNSSNLSSIFSDIVDNKKFYLWFAEETWGKDQFNLYSANLSVYGTASTVDVGNPNDTTDPARVPAPASLALLGFGLLLLRRFKK</sequence>
<proteinExistence type="predicted"/>
<dbReference type="AlphaFoldDB" id="A0A1E7Q9F5"/>
<keyword evidence="3" id="KW-1185">Reference proteome</keyword>
<reference evidence="3" key="1">
    <citation type="submission" date="2016-09" db="EMBL/GenBank/DDBJ databases">
        <authorList>
            <person name="Wan X."/>
            <person name="Hou S."/>
        </authorList>
    </citation>
    <scope>NUCLEOTIDE SEQUENCE [LARGE SCALE GENOMIC DNA]</scope>
    <source>
        <strain evidence="3">KH87</strain>
    </source>
</reference>
<protein>
    <recommendedName>
        <fullName evidence="4">PEP-CTERM protein-sorting domain-containing protein</fullName>
    </recommendedName>
</protein>
<evidence type="ECO:0000256" key="1">
    <source>
        <dbReference type="SAM" id="SignalP"/>
    </source>
</evidence>
<comment type="caution">
    <text evidence="2">The sequence shown here is derived from an EMBL/GenBank/DDBJ whole genome shotgun (WGS) entry which is preliminary data.</text>
</comment>
<dbReference type="EMBL" id="MKEK01000001">
    <property type="protein sequence ID" value="OEY70825.1"/>
    <property type="molecule type" value="Genomic_DNA"/>
</dbReference>
<evidence type="ECO:0000313" key="2">
    <source>
        <dbReference type="EMBL" id="OEY70825.1"/>
    </source>
</evidence>
<gene>
    <name evidence="2" type="ORF">BI198_15615</name>
</gene>
<feature type="chain" id="PRO_5009200615" description="PEP-CTERM protein-sorting domain-containing protein" evidence="1">
    <location>
        <begin position="19"/>
        <end position="220"/>
    </location>
</feature>
<dbReference type="OrthoDB" id="7063012at2"/>
<dbReference type="STRING" id="1628148.BI198_15615"/>
<keyword evidence="1" id="KW-0732">Signal</keyword>
<organism evidence="2 3">
    <name type="scientific">Rheinheimera salexigens</name>
    <dbReference type="NCBI Taxonomy" id="1628148"/>
    <lineage>
        <taxon>Bacteria</taxon>
        <taxon>Pseudomonadati</taxon>
        <taxon>Pseudomonadota</taxon>
        <taxon>Gammaproteobacteria</taxon>
        <taxon>Chromatiales</taxon>
        <taxon>Chromatiaceae</taxon>
        <taxon>Rheinheimera</taxon>
    </lineage>
</organism>
<evidence type="ECO:0000313" key="3">
    <source>
        <dbReference type="Proteomes" id="UP000242258"/>
    </source>
</evidence>
<name>A0A1E7Q9F5_9GAMM</name>
<dbReference type="Proteomes" id="UP000242258">
    <property type="component" value="Unassembled WGS sequence"/>
</dbReference>